<dbReference type="PANTHER" id="PTHR20835:SF0">
    <property type="entry name" value="E3 UBIQUITIN-PROTEIN LIGASE PPP1R11"/>
    <property type="match status" value="1"/>
</dbReference>
<sequence length="196" mass="21667">MSGTISEPCVIHCLSNVQIVEFSKEFKKQLKIKNHSLHPFRLELLDLSASSSLGRAKIPKKILVRSFLDLTDPPAADTMRPTTTSSAASSSATTTTTTIVLENPAQQQPQPQPPSQTLVLRLNRPKKKVSWKEGTVDNEFMQKKSSKKCCIFHKQKPFDEDDSDEDEDDQHRNHGGGHHDHPSSEGCCSSSNGQCG</sequence>
<dbReference type="EMBL" id="CAMGYJ010000010">
    <property type="protein sequence ID" value="CAI0548402.1"/>
    <property type="molecule type" value="Genomic_DNA"/>
</dbReference>
<feature type="compositionally biased region" description="Polar residues" evidence="1">
    <location>
        <begin position="186"/>
        <end position="196"/>
    </location>
</feature>
<accession>A0AAV0QSF9</accession>
<dbReference type="GO" id="GO:0005634">
    <property type="term" value="C:nucleus"/>
    <property type="evidence" value="ECO:0007669"/>
    <property type="project" value="TreeGrafter"/>
</dbReference>
<dbReference type="GO" id="GO:0004865">
    <property type="term" value="F:protein serine/threonine phosphatase inhibitor activity"/>
    <property type="evidence" value="ECO:0007669"/>
    <property type="project" value="InterPro"/>
</dbReference>
<keyword evidence="3" id="KW-1185">Reference proteome</keyword>
<dbReference type="Proteomes" id="UP001154282">
    <property type="component" value="Unassembled WGS sequence"/>
</dbReference>
<feature type="region of interest" description="Disordered" evidence="1">
    <location>
        <begin position="155"/>
        <end position="196"/>
    </location>
</feature>
<feature type="compositionally biased region" description="Basic and acidic residues" evidence="1">
    <location>
        <begin position="169"/>
        <end position="183"/>
    </location>
</feature>
<dbReference type="AlphaFoldDB" id="A0AAV0QSF9"/>
<proteinExistence type="predicted"/>
<evidence type="ECO:0000256" key="1">
    <source>
        <dbReference type="SAM" id="MobiDB-lite"/>
    </source>
</evidence>
<dbReference type="Pfam" id="PF07491">
    <property type="entry name" value="PPI_Ypi1"/>
    <property type="match status" value="1"/>
</dbReference>
<evidence type="ECO:0000313" key="3">
    <source>
        <dbReference type="Proteomes" id="UP001154282"/>
    </source>
</evidence>
<comment type="caution">
    <text evidence="2">The sequence shown here is derived from an EMBL/GenBank/DDBJ whole genome shotgun (WGS) entry which is preliminary data.</text>
</comment>
<reference evidence="2" key="1">
    <citation type="submission" date="2022-08" db="EMBL/GenBank/DDBJ databases">
        <authorList>
            <person name="Gutierrez-Valencia J."/>
        </authorList>
    </citation>
    <scope>NUCLEOTIDE SEQUENCE</scope>
</reference>
<feature type="region of interest" description="Disordered" evidence="1">
    <location>
        <begin position="73"/>
        <end position="134"/>
    </location>
</feature>
<protein>
    <submittedName>
        <fullName evidence="2">Uncharacterized protein</fullName>
    </submittedName>
</protein>
<organism evidence="2 3">
    <name type="scientific">Linum tenue</name>
    <dbReference type="NCBI Taxonomy" id="586396"/>
    <lineage>
        <taxon>Eukaryota</taxon>
        <taxon>Viridiplantae</taxon>
        <taxon>Streptophyta</taxon>
        <taxon>Embryophyta</taxon>
        <taxon>Tracheophyta</taxon>
        <taxon>Spermatophyta</taxon>
        <taxon>Magnoliopsida</taxon>
        <taxon>eudicotyledons</taxon>
        <taxon>Gunneridae</taxon>
        <taxon>Pentapetalae</taxon>
        <taxon>rosids</taxon>
        <taxon>fabids</taxon>
        <taxon>Malpighiales</taxon>
        <taxon>Linaceae</taxon>
        <taxon>Linum</taxon>
    </lineage>
</organism>
<evidence type="ECO:0000313" key="2">
    <source>
        <dbReference type="EMBL" id="CAI0548402.1"/>
    </source>
</evidence>
<name>A0AAV0QSF9_9ROSI</name>
<feature type="compositionally biased region" description="Low complexity" evidence="1">
    <location>
        <begin position="82"/>
        <end position="109"/>
    </location>
</feature>
<dbReference type="PANTHER" id="PTHR20835">
    <property type="entry name" value="E3 UBIQUITIN-PROTEIN LIGASE PPP1R11-RELATED"/>
    <property type="match status" value="1"/>
</dbReference>
<feature type="compositionally biased region" description="Acidic residues" evidence="1">
    <location>
        <begin position="159"/>
        <end position="168"/>
    </location>
</feature>
<dbReference type="GO" id="GO:0008157">
    <property type="term" value="F:protein phosphatase 1 binding"/>
    <property type="evidence" value="ECO:0007669"/>
    <property type="project" value="TreeGrafter"/>
</dbReference>
<gene>
    <name evidence="2" type="ORF">LITE_LOCUS44754</name>
</gene>
<dbReference type="InterPro" id="IPR011107">
    <property type="entry name" value="PPI_Ypi1"/>
</dbReference>